<protein>
    <submittedName>
        <fullName evidence="1">Uncharacterized protein</fullName>
    </submittedName>
</protein>
<sequence>MLKKIVSPSCNVCDSVEFILRGARKRRNMAITSAKMINSDAGIKTGLSAVK</sequence>
<name>A0A9D9DRC5_9BACT</name>
<evidence type="ECO:0000313" key="1">
    <source>
        <dbReference type="EMBL" id="MBO8431398.1"/>
    </source>
</evidence>
<proteinExistence type="predicted"/>
<dbReference type="EMBL" id="JADIND010000192">
    <property type="protein sequence ID" value="MBO8431398.1"/>
    <property type="molecule type" value="Genomic_DNA"/>
</dbReference>
<reference evidence="1" key="1">
    <citation type="submission" date="2020-10" db="EMBL/GenBank/DDBJ databases">
        <authorList>
            <person name="Gilroy R."/>
        </authorList>
    </citation>
    <scope>NUCLEOTIDE SEQUENCE</scope>
    <source>
        <strain evidence="1">10192</strain>
    </source>
</reference>
<accession>A0A9D9DRC5</accession>
<evidence type="ECO:0000313" key="2">
    <source>
        <dbReference type="Proteomes" id="UP000823632"/>
    </source>
</evidence>
<dbReference type="Proteomes" id="UP000823632">
    <property type="component" value="Unassembled WGS sequence"/>
</dbReference>
<gene>
    <name evidence="1" type="ORF">IAC76_08435</name>
</gene>
<reference evidence="1" key="2">
    <citation type="journal article" date="2021" name="PeerJ">
        <title>Extensive microbial diversity within the chicken gut microbiome revealed by metagenomics and culture.</title>
        <authorList>
            <person name="Gilroy R."/>
            <person name="Ravi A."/>
            <person name="Getino M."/>
            <person name="Pursley I."/>
            <person name="Horton D.L."/>
            <person name="Alikhan N.F."/>
            <person name="Baker D."/>
            <person name="Gharbi K."/>
            <person name="Hall N."/>
            <person name="Watson M."/>
            <person name="Adriaenssens E.M."/>
            <person name="Foster-Nyarko E."/>
            <person name="Jarju S."/>
            <person name="Secka A."/>
            <person name="Antonio M."/>
            <person name="Oren A."/>
            <person name="Chaudhuri R.R."/>
            <person name="La Ragione R."/>
            <person name="Hildebrand F."/>
            <person name="Pallen M.J."/>
        </authorList>
    </citation>
    <scope>NUCLEOTIDE SEQUENCE</scope>
    <source>
        <strain evidence="1">10192</strain>
    </source>
</reference>
<comment type="caution">
    <text evidence="1">The sequence shown here is derived from an EMBL/GenBank/DDBJ whole genome shotgun (WGS) entry which is preliminary data.</text>
</comment>
<organism evidence="1 2">
    <name type="scientific">Candidatus Scatousia excrementipullorum</name>
    <dbReference type="NCBI Taxonomy" id="2840936"/>
    <lineage>
        <taxon>Bacteria</taxon>
        <taxon>Candidatus Scatousia</taxon>
    </lineage>
</organism>
<dbReference type="AlphaFoldDB" id="A0A9D9DRC5"/>